<dbReference type="EMBL" id="JAGMWN010000014">
    <property type="protein sequence ID" value="MBP5859041.1"/>
    <property type="molecule type" value="Genomic_DNA"/>
</dbReference>
<evidence type="ECO:0000256" key="3">
    <source>
        <dbReference type="ARBA" id="ARBA00022475"/>
    </source>
</evidence>
<evidence type="ECO:0000256" key="5">
    <source>
        <dbReference type="ARBA" id="ARBA00022692"/>
    </source>
</evidence>
<dbReference type="AlphaFoldDB" id="A0A8J7SQE9"/>
<feature type="transmembrane region" description="Helical" evidence="9">
    <location>
        <begin position="135"/>
        <end position="157"/>
    </location>
</feature>
<evidence type="ECO:0000256" key="4">
    <source>
        <dbReference type="ARBA" id="ARBA00022519"/>
    </source>
</evidence>
<evidence type="ECO:0000256" key="1">
    <source>
        <dbReference type="ARBA" id="ARBA00004429"/>
    </source>
</evidence>
<evidence type="ECO:0000259" key="10">
    <source>
        <dbReference type="Pfam" id="PF04290"/>
    </source>
</evidence>
<accession>A0A8J7SQE9</accession>
<dbReference type="GO" id="GO:0005886">
    <property type="term" value="C:plasma membrane"/>
    <property type="evidence" value="ECO:0007669"/>
    <property type="project" value="UniProtKB-SubCell"/>
</dbReference>
<keyword evidence="2 9" id="KW-0813">Transport</keyword>
<sequence length="222" mass="24795">METFLGEAADVVPAFFTNDAWMIRQAMGTDGAWLTGGLAMLIGAALVLALYRAVPAIDRHLERTVMVWTYLAIAAVIFVEVIRRFVLSEQAPWSTTLPPFLFLIMTWFGCAYNVRLRTHLAFAEVRMNLPRAGQMMCLILDAVLWLSFCWIVIVTSTRVTANSASNFQILLGTDHVLQWWFLAVVPISFLILAARVLENLLEDIAKYRSGETLITPAVIGGE</sequence>
<evidence type="ECO:0000313" key="12">
    <source>
        <dbReference type="Proteomes" id="UP000672602"/>
    </source>
</evidence>
<dbReference type="RefSeq" id="WP_210683633.1">
    <property type="nucleotide sequence ID" value="NZ_JAGMWN010000014.1"/>
</dbReference>
<feature type="transmembrane region" description="Helical" evidence="9">
    <location>
        <begin position="97"/>
        <end position="114"/>
    </location>
</feature>
<dbReference type="GO" id="GO:0015740">
    <property type="term" value="P:C4-dicarboxylate transport"/>
    <property type="evidence" value="ECO:0007669"/>
    <property type="project" value="TreeGrafter"/>
</dbReference>
<name>A0A8J7SQE9_9PROT</name>
<feature type="domain" description="Tripartite ATP-independent periplasmic transporters DctQ component" evidence="10">
    <location>
        <begin position="73"/>
        <end position="204"/>
    </location>
</feature>
<reference evidence="11" key="1">
    <citation type="submission" date="2021-04" db="EMBL/GenBank/DDBJ databases">
        <authorList>
            <person name="Zhang D.-C."/>
        </authorList>
    </citation>
    <scope>NUCLEOTIDE SEQUENCE</scope>
    <source>
        <strain evidence="11">CGMCC 1.15697</strain>
    </source>
</reference>
<comment type="caution">
    <text evidence="9">Lacks conserved residue(s) required for the propagation of feature annotation.</text>
</comment>
<keyword evidence="3" id="KW-1003">Cell membrane</keyword>
<dbReference type="InterPro" id="IPR007387">
    <property type="entry name" value="TRAP_DctQ"/>
</dbReference>
<dbReference type="InterPro" id="IPR055348">
    <property type="entry name" value="DctQ"/>
</dbReference>
<comment type="function">
    <text evidence="9">Part of the tripartite ATP-independent periplasmic (TRAP) transport system.</text>
</comment>
<evidence type="ECO:0000256" key="7">
    <source>
        <dbReference type="ARBA" id="ARBA00023136"/>
    </source>
</evidence>
<feature type="transmembrane region" description="Helical" evidence="9">
    <location>
        <begin position="31"/>
        <end position="53"/>
    </location>
</feature>
<dbReference type="PANTHER" id="PTHR35011">
    <property type="entry name" value="2,3-DIKETO-L-GULONATE TRAP TRANSPORTER SMALL PERMEASE PROTEIN YIAM"/>
    <property type="match status" value="1"/>
</dbReference>
<evidence type="ECO:0000256" key="2">
    <source>
        <dbReference type="ARBA" id="ARBA00022448"/>
    </source>
</evidence>
<evidence type="ECO:0000256" key="6">
    <source>
        <dbReference type="ARBA" id="ARBA00022989"/>
    </source>
</evidence>
<gene>
    <name evidence="11" type="ORF">KAJ83_18620</name>
</gene>
<dbReference type="PANTHER" id="PTHR35011:SF2">
    <property type="entry name" value="2,3-DIKETO-L-GULONATE TRAP TRANSPORTER SMALL PERMEASE PROTEIN YIAM"/>
    <property type="match status" value="1"/>
</dbReference>
<evidence type="ECO:0000313" key="11">
    <source>
        <dbReference type="EMBL" id="MBP5859041.1"/>
    </source>
</evidence>
<feature type="transmembrane region" description="Helical" evidence="9">
    <location>
        <begin position="177"/>
        <end position="197"/>
    </location>
</feature>
<keyword evidence="5 9" id="KW-0812">Transmembrane</keyword>
<comment type="subunit">
    <text evidence="9">The complex comprises the extracytoplasmic solute receptor protein and the two transmembrane proteins.</text>
</comment>
<keyword evidence="4 9" id="KW-0997">Cell inner membrane</keyword>
<proteinExistence type="inferred from homology"/>
<evidence type="ECO:0000256" key="8">
    <source>
        <dbReference type="ARBA" id="ARBA00038436"/>
    </source>
</evidence>
<keyword evidence="12" id="KW-1185">Reference proteome</keyword>
<evidence type="ECO:0000256" key="9">
    <source>
        <dbReference type="RuleBase" id="RU369079"/>
    </source>
</evidence>
<organism evidence="11 12">
    <name type="scientific">Marivibrio halodurans</name>
    <dbReference type="NCBI Taxonomy" id="2039722"/>
    <lineage>
        <taxon>Bacteria</taxon>
        <taxon>Pseudomonadati</taxon>
        <taxon>Pseudomonadota</taxon>
        <taxon>Alphaproteobacteria</taxon>
        <taxon>Rhodospirillales</taxon>
        <taxon>Rhodospirillaceae</taxon>
        <taxon>Marivibrio</taxon>
    </lineage>
</organism>
<dbReference type="GO" id="GO:0022857">
    <property type="term" value="F:transmembrane transporter activity"/>
    <property type="evidence" value="ECO:0007669"/>
    <property type="project" value="UniProtKB-UniRule"/>
</dbReference>
<feature type="transmembrane region" description="Helical" evidence="9">
    <location>
        <begin position="65"/>
        <end position="85"/>
    </location>
</feature>
<protein>
    <recommendedName>
        <fullName evidence="9">TRAP transporter small permease protein</fullName>
    </recommendedName>
</protein>
<keyword evidence="7 9" id="KW-0472">Membrane</keyword>
<dbReference type="Pfam" id="PF04290">
    <property type="entry name" value="DctQ"/>
    <property type="match status" value="1"/>
</dbReference>
<keyword evidence="6 9" id="KW-1133">Transmembrane helix</keyword>
<comment type="subcellular location">
    <subcellularLocation>
        <location evidence="1 9">Cell inner membrane</location>
        <topology evidence="1 9">Multi-pass membrane protein</topology>
    </subcellularLocation>
</comment>
<dbReference type="Proteomes" id="UP000672602">
    <property type="component" value="Unassembled WGS sequence"/>
</dbReference>
<comment type="caution">
    <text evidence="11">The sequence shown here is derived from an EMBL/GenBank/DDBJ whole genome shotgun (WGS) entry which is preliminary data.</text>
</comment>
<comment type="similarity">
    <text evidence="8 9">Belongs to the TRAP transporter small permease family.</text>
</comment>